<sequence>MKILYLTDQTFLHGGVEKVLSQKANYLAEVFGYEVTIVTYRQQGNNPIYPFSDQIQCIDLGVNYEIAKSYFHADNFKKIRHHFSSLKRVLKEVKPDVIISCSYGPDFYFLPFLDTQIPKIKEFHSSRYFYASAPKPFKTKLLQQLTLVAEKKYDALVVLNESERQFYNNKNINVIPNPAEISGVRADLTSKKILAAGRISPVKNFGDLIDAFARIANDDTEWELHFFGEDYIGTQATLEKKITEYGLQTQIKFMGIAPDLKVKMQDYSIYAMTSESECFPMVLLEALSLGMPVISYDAPTGPQHILINNEDSFLVPYKNLDIFTEKLREMIQTDSLRQQMAAKGRENVQRFGIEIVMQQWTNLFISLINK</sequence>
<evidence type="ECO:0000259" key="2">
    <source>
        <dbReference type="Pfam" id="PF13439"/>
    </source>
</evidence>
<dbReference type="EMBL" id="JADPVI010000002">
    <property type="protein sequence ID" value="MBF8457252.1"/>
    <property type="molecule type" value="Genomic_DNA"/>
</dbReference>
<proteinExistence type="predicted"/>
<feature type="domain" description="Glycosyl transferase family 1" evidence="1">
    <location>
        <begin position="186"/>
        <end position="346"/>
    </location>
</feature>
<dbReference type="RefSeq" id="WP_196079762.1">
    <property type="nucleotide sequence ID" value="NZ_JADPVI010000002.1"/>
</dbReference>
<keyword evidence="4" id="KW-1185">Reference proteome</keyword>
<dbReference type="PANTHER" id="PTHR12526">
    <property type="entry name" value="GLYCOSYLTRANSFERASE"/>
    <property type="match status" value="1"/>
</dbReference>
<reference evidence="3 4" key="1">
    <citation type="submission" date="2020-11" db="EMBL/GenBank/DDBJ databases">
        <title>Kaistella gelatinilytica sp. nov., a flavobacterium isolated from Antarctic Soil.</title>
        <authorList>
            <person name="Li J."/>
        </authorList>
    </citation>
    <scope>NUCLEOTIDE SEQUENCE [LARGE SCALE GENOMIC DNA]</scope>
    <source>
        <strain evidence="3 4">G5-32</strain>
    </source>
</reference>
<name>A0ABS0FC56_9FLAO</name>
<evidence type="ECO:0000313" key="4">
    <source>
        <dbReference type="Proteomes" id="UP000660070"/>
    </source>
</evidence>
<gene>
    <name evidence="3" type="ORF">IV494_08655</name>
</gene>
<feature type="domain" description="Glycosyltransferase subfamily 4-like N-terminal" evidence="2">
    <location>
        <begin position="14"/>
        <end position="178"/>
    </location>
</feature>
<dbReference type="Gene3D" id="3.40.50.2000">
    <property type="entry name" value="Glycogen Phosphorylase B"/>
    <property type="match status" value="2"/>
</dbReference>
<dbReference type="InterPro" id="IPR028098">
    <property type="entry name" value="Glyco_trans_4-like_N"/>
</dbReference>
<dbReference type="Pfam" id="PF00534">
    <property type="entry name" value="Glycos_transf_1"/>
    <property type="match status" value="1"/>
</dbReference>
<dbReference type="Proteomes" id="UP000660070">
    <property type="component" value="Unassembled WGS sequence"/>
</dbReference>
<protein>
    <submittedName>
        <fullName evidence="3">Glycosyltransferase family 4 protein</fullName>
    </submittedName>
</protein>
<dbReference type="PANTHER" id="PTHR12526:SF630">
    <property type="entry name" value="GLYCOSYLTRANSFERASE"/>
    <property type="match status" value="1"/>
</dbReference>
<evidence type="ECO:0000259" key="1">
    <source>
        <dbReference type="Pfam" id="PF00534"/>
    </source>
</evidence>
<accession>A0ABS0FC56</accession>
<comment type="caution">
    <text evidence="3">The sequence shown here is derived from an EMBL/GenBank/DDBJ whole genome shotgun (WGS) entry which is preliminary data.</text>
</comment>
<organism evidence="3 4">
    <name type="scientific">Kaistella gelatinilytica</name>
    <dbReference type="NCBI Taxonomy" id="2787636"/>
    <lineage>
        <taxon>Bacteria</taxon>
        <taxon>Pseudomonadati</taxon>
        <taxon>Bacteroidota</taxon>
        <taxon>Flavobacteriia</taxon>
        <taxon>Flavobacteriales</taxon>
        <taxon>Weeksellaceae</taxon>
        <taxon>Chryseobacterium group</taxon>
        <taxon>Kaistella</taxon>
    </lineage>
</organism>
<dbReference type="InterPro" id="IPR001296">
    <property type="entry name" value="Glyco_trans_1"/>
</dbReference>
<evidence type="ECO:0000313" key="3">
    <source>
        <dbReference type="EMBL" id="MBF8457252.1"/>
    </source>
</evidence>
<dbReference type="SUPFAM" id="SSF53756">
    <property type="entry name" value="UDP-Glycosyltransferase/glycogen phosphorylase"/>
    <property type="match status" value="1"/>
</dbReference>
<dbReference type="CDD" id="cd03820">
    <property type="entry name" value="GT4_AmsD-like"/>
    <property type="match status" value="1"/>
</dbReference>
<dbReference type="Pfam" id="PF13439">
    <property type="entry name" value="Glyco_transf_4"/>
    <property type="match status" value="1"/>
</dbReference>